<protein>
    <submittedName>
        <fullName evidence="3">Uncharacterized protein</fullName>
    </submittedName>
</protein>
<keyword evidence="4" id="KW-1185">Reference proteome</keyword>
<sequence length="340" mass="36526">MKTTLVALLAAAVASVFGSPVPEPDPEANPVDYGDYPPPEGGYGDYPPPAGGYGSYPPPEGGYGSYPAPEGGYGEYPAPEGGYKGGTGGPDPARTEEQGLYIPRRAGFYKLSRCALTLDFAAGKKNNVVGENVDLVQEVRREYDAALGPLLEENLPDCSPRKGIQPGRTLVDQAHGRVADKHAGQLQLALLATTKLPGLELALGGEIALPDQLLQLLARPATRLDAAPDADVLLDRQVIPQGVALWTDTDLRWRGFQRDGPSGWVNEARHHMESRRLARTVGPDQAHNLALLRLETDAVYGRDRLFPTAKATAAAYPRQQAWFESFSQLTSLHNGARRVG</sequence>
<feature type="chain" id="PRO_5003234855" evidence="2">
    <location>
        <begin position="19"/>
        <end position="340"/>
    </location>
</feature>
<dbReference type="AntiFam" id="ANF00095">
    <property type="entry name" value="Shadow ORF (opposite ABC transporters)"/>
</dbReference>
<organism evidence="4">
    <name type="scientific">Metarhizium acridum (strain CQMa 102)</name>
    <dbReference type="NCBI Taxonomy" id="655827"/>
    <lineage>
        <taxon>Eukaryota</taxon>
        <taxon>Fungi</taxon>
        <taxon>Dikarya</taxon>
        <taxon>Ascomycota</taxon>
        <taxon>Pezizomycotina</taxon>
        <taxon>Sordariomycetes</taxon>
        <taxon>Hypocreomycetidae</taxon>
        <taxon>Hypocreales</taxon>
        <taxon>Clavicipitaceae</taxon>
        <taxon>Metarhizium</taxon>
    </lineage>
</organism>
<feature type="signal peptide" evidence="2">
    <location>
        <begin position="1"/>
        <end position="18"/>
    </location>
</feature>
<evidence type="ECO:0000256" key="1">
    <source>
        <dbReference type="SAM" id="MobiDB-lite"/>
    </source>
</evidence>
<keyword evidence="2" id="KW-0732">Signal</keyword>
<dbReference type="KEGG" id="maw:19246635"/>
<evidence type="ECO:0000313" key="3">
    <source>
        <dbReference type="EMBL" id="EFY91734.1"/>
    </source>
</evidence>
<evidence type="ECO:0000256" key="2">
    <source>
        <dbReference type="SAM" id="SignalP"/>
    </source>
</evidence>
<dbReference type="AntiFam" id="ANF00142">
    <property type="entry name" value="Shadow ORF (opposite yadG)"/>
</dbReference>
<dbReference type="Proteomes" id="UP000002499">
    <property type="component" value="Unassembled WGS sequence"/>
</dbReference>
<dbReference type="InParanoid" id="E9DXH6"/>
<dbReference type="AlphaFoldDB" id="E9DXH6"/>
<proteinExistence type="predicted"/>
<dbReference type="GeneID" id="19246635"/>
<accession>E9DXH6</accession>
<dbReference type="HOGENOM" id="CLU_816588_0_0_1"/>
<feature type="compositionally biased region" description="Pro residues" evidence="1">
    <location>
        <begin position="36"/>
        <end position="60"/>
    </location>
</feature>
<gene>
    <name evidence="3" type="ORF">MAC_02324</name>
</gene>
<dbReference type="EMBL" id="GL698480">
    <property type="protein sequence ID" value="EFY91734.1"/>
    <property type="molecule type" value="Genomic_DNA"/>
</dbReference>
<name>E9DXH6_METAQ</name>
<reference evidence="3 4" key="1">
    <citation type="journal article" date="2011" name="PLoS Genet.">
        <title>Genome sequencing and comparative transcriptomics of the model entomopathogenic fungi Metarhizium anisopliae and M. acridum.</title>
        <authorList>
            <person name="Gao Q."/>
            <person name="Jin K."/>
            <person name="Ying S.H."/>
            <person name="Zhang Y."/>
            <person name="Xiao G."/>
            <person name="Shang Y."/>
            <person name="Duan Z."/>
            <person name="Hu X."/>
            <person name="Xie X.Q."/>
            <person name="Zhou G."/>
            <person name="Peng G."/>
            <person name="Luo Z."/>
            <person name="Huang W."/>
            <person name="Wang B."/>
            <person name="Fang W."/>
            <person name="Wang S."/>
            <person name="Zhong Y."/>
            <person name="Ma L.J."/>
            <person name="St Leger R.J."/>
            <person name="Zhao G.P."/>
            <person name="Pei Y."/>
            <person name="Feng M.G."/>
            <person name="Xia Y."/>
            <person name="Wang C."/>
        </authorList>
    </citation>
    <scope>NUCLEOTIDE SEQUENCE [LARGE SCALE GENOMIC DNA]</scope>
    <source>
        <strain evidence="3 4">CQMa 102</strain>
    </source>
</reference>
<evidence type="ECO:0000313" key="4">
    <source>
        <dbReference type="Proteomes" id="UP000002499"/>
    </source>
</evidence>
<feature type="region of interest" description="Disordered" evidence="1">
    <location>
        <begin position="18"/>
        <end position="70"/>
    </location>
</feature>